<dbReference type="KEGG" id="dcm:NIES806_12260"/>
<reference evidence="1 2" key="1">
    <citation type="submission" date="2017-06" db="EMBL/GenBank/DDBJ databases">
        <title>Genome sequencing of cyanobaciteial culture collection at National Institute for Environmental Studies (NIES).</title>
        <authorList>
            <person name="Hirose Y."/>
            <person name="Shimura Y."/>
            <person name="Fujisawa T."/>
            <person name="Nakamura Y."/>
            <person name="Kawachi M."/>
        </authorList>
    </citation>
    <scope>NUCLEOTIDE SEQUENCE [LARGE SCALE GENOMIC DNA]</scope>
    <source>
        <strain evidence="1 2">NIES-806</strain>
    </source>
</reference>
<dbReference type="EMBL" id="AP018316">
    <property type="protein sequence ID" value="BAZ85026.1"/>
    <property type="molecule type" value="Genomic_DNA"/>
</dbReference>
<evidence type="ECO:0000313" key="1">
    <source>
        <dbReference type="EMBL" id="BAZ85026.1"/>
    </source>
</evidence>
<keyword evidence="2" id="KW-1185">Reference proteome</keyword>
<dbReference type="AlphaFoldDB" id="A0A1Z4V0K2"/>
<accession>A0A1Z4V0K2</accession>
<gene>
    <name evidence="1" type="ORF">NIES806_12260</name>
</gene>
<name>A0A1Z4V0K2_9CYAN</name>
<sequence>MESMKIKPHIGNDKILKIQLPDEFANEELEIVIVFQRIAEKLLQSASKTPE</sequence>
<proteinExistence type="predicted"/>
<dbReference type="Proteomes" id="UP000218702">
    <property type="component" value="Chromosome"/>
</dbReference>
<dbReference type="RefSeq" id="WP_231939994.1">
    <property type="nucleotide sequence ID" value="NZ_AP018316.1"/>
</dbReference>
<protein>
    <submittedName>
        <fullName evidence="1">Uncharacterized protein</fullName>
    </submittedName>
</protein>
<organism evidence="1 2">
    <name type="scientific">Dolichospermum compactum NIES-806</name>
    <dbReference type="NCBI Taxonomy" id="1973481"/>
    <lineage>
        <taxon>Bacteria</taxon>
        <taxon>Bacillati</taxon>
        <taxon>Cyanobacteriota</taxon>
        <taxon>Cyanophyceae</taxon>
        <taxon>Nostocales</taxon>
        <taxon>Aphanizomenonaceae</taxon>
        <taxon>Dolichospermum</taxon>
        <taxon>Dolichospermum compactum</taxon>
    </lineage>
</organism>
<evidence type="ECO:0000313" key="2">
    <source>
        <dbReference type="Proteomes" id="UP000218702"/>
    </source>
</evidence>